<dbReference type="EMBL" id="CADEBC010000088">
    <property type="protein sequence ID" value="CAB3222573.1"/>
    <property type="molecule type" value="Genomic_DNA"/>
</dbReference>
<dbReference type="Proteomes" id="UP000494106">
    <property type="component" value="Unassembled WGS sequence"/>
</dbReference>
<gene>
    <name evidence="1" type="ORF">APLA_LOCUS1167</name>
</gene>
<reference evidence="1 2" key="1">
    <citation type="submission" date="2020-04" db="EMBL/GenBank/DDBJ databases">
        <authorList>
            <person name="Wallbank WR R."/>
            <person name="Pardo Diaz C."/>
            <person name="Kozak K."/>
            <person name="Martin S."/>
            <person name="Jiggins C."/>
            <person name="Moest M."/>
            <person name="Warren A I."/>
            <person name="Byers J.R.P. K."/>
            <person name="Montejo-Kovacevich G."/>
            <person name="Yen C E."/>
        </authorList>
    </citation>
    <scope>NUCLEOTIDE SEQUENCE [LARGE SCALE GENOMIC DNA]</scope>
</reference>
<dbReference type="OrthoDB" id="7436144at2759"/>
<comment type="caution">
    <text evidence="1">The sequence shown here is derived from an EMBL/GenBank/DDBJ whole genome shotgun (WGS) entry which is preliminary data.</text>
</comment>
<evidence type="ECO:0000313" key="1">
    <source>
        <dbReference type="EMBL" id="CAB3222573.1"/>
    </source>
</evidence>
<evidence type="ECO:0000313" key="2">
    <source>
        <dbReference type="Proteomes" id="UP000494106"/>
    </source>
</evidence>
<protein>
    <submittedName>
        <fullName evidence="1">Uncharacterized protein</fullName>
    </submittedName>
</protein>
<dbReference type="AlphaFoldDB" id="A0A8S0YUD2"/>
<keyword evidence="2" id="KW-1185">Reference proteome</keyword>
<accession>A0A8S0YUD2</accession>
<organism evidence="1 2">
    <name type="scientific">Arctia plantaginis</name>
    <name type="common">Wood tiger moth</name>
    <name type="synonym">Phalaena plantaginis</name>
    <dbReference type="NCBI Taxonomy" id="874455"/>
    <lineage>
        <taxon>Eukaryota</taxon>
        <taxon>Metazoa</taxon>
        <taxon>Ecdysozoa</taxon>
        <taxon>Arthropoda</taxon>
        <taxon>Hexapoda</taxon>
        <taxon>Insecta</taxon>
        <taxon>Pterygota</taxon>
        <taxon>Neoptera</taxon>
        <taxon>Endopterygota</taxon>
        <taxon>Lepidoptera</taxon>
        <taxon>Glossata</taxon>
        <taxon>Ditrysia</taxon>
        <taxon>Noctuoidea</taxon>
        <taxon>Erebidae</taxon>
        <taxon>Arctiinae</taxon>
        <taxon>Arctia</taxon>
    </lineage>
</organism>
<sequence length="183" mass="20336">MRGIDPRLHERLPLSMFTHAMAVHLNLEILELARNAGQNVLNLRTDSREILPDYKVIPQAIVDYISHVACVITHNEKEVRINLPPAAIPQGPIHLKNIEQPSGSFGQINPANHNLYECYVSPLVTSNRVLASMQNQSDYLPLPDAFIPGQLLPNRNLLGYEPIDIQNAGAHSGLKGIEFPNSE</sequence>
<name>A0A8S0YUD2_ARCPL</name>
<proteinExistence type="predicted"/>